<comment type="caution">
    <text evidence="3">The sequence shown here is derived from an EMBL/GenBank/DDBJ whole genome shotgun (WGS) entry which is preliminary data.</text>
</comment>
<evidence type="ECO:0000313" key="4">
    <source>
        <dbReference type="Proteomes" id="UP000625711"/>
    </source>
</evidence>
<dbReference type="OrthoDB" id="7042322at2759"/>
<feature type="compositionally biased region" description="Polar residues" evidence="1">
    <location>
        <begin position="16"/>
        <end position="37"/>
    </location>
</feature>
<dbReference type="EMBL" id="JAACXV010000156">
    <property type="protein sequence ID" value="KAF7282849.1"/>
    <property type="molecule type" value="Genomic_DNA"/>
</dbReference>
<evidence type="ECO:0000313" key="3">
    <source>
        <dbReference type="EMBL" id="KAF7282849.1"/>
    </source>
</evidence>
<dbReference type="AlphaFoldDB" id="A0A834IKW2"/>
<organism evidence="3 4">
    <name type="scientific">Rhynchophorus ferrugineus</name>
    <name type="common">Red palm weevil</name>
    <name type="synonym">Curculio ferrugineus</name>
    <dbReference type="NCBI Taxonomy" id="354439"/>
    <lineage>
        <taxon>Eukaryota</taxon>
        <taxon>Metazoa</taxon>
        <taxon>Ecdysozoa</taxon>
        <taxon>Arthropoda</taxon>
        <taxon>Hexapoda</taxon>
        <taxon>Insecta</taxon>
        <taxon>Pterygota</taxon>
        <taxon>Neoptera</taxon>
        <taxon>Endopterygota</taxon>
        <taxon>Coleoptera</taxon>
        <taxon>Polyphaga</taxon>
        <taxon>Cucujiformia</taxon>
        <taxon>Curculionidae</taxon>
        <taxon>Dryophthorinae</taxon>
        <taxon>Rhynchophorus</taxon>
    </lineage>
</organism>
<reference evidence="3" key="1">
    <citation type="submission" date="2020-08" db="EMBL/GenBank/DDBJ databases">
        <title>Genome sequencing and assembly of the red palm weevil Rhynchophorus ferrugineus.</title>
        <authorList>
            <person name="Dias G.B."/>
            <person name="Bergman C.M."/>
            <person name="Manee M."/>
        </authorList>
    </citation>
    <scope>NUCLEOTIDE SEQUENCE</scope>
    <source>
        <strain evidence="3">AA-2017</strain>
        <tissue evidence="3">Whole larva</tissue>
    </source>
</reference>
<feature type="transmembrane region" description="Helical" evidence="2">
    <location>
        <begin position="89"/>
        <end position="116"/>
    </location>
</feature>
<accession>A0A834IKW2</accession>
<evidence type="ECO:0000256" key="1">
    <source>
        <dbReference type="SAM" id="MobiDB-lite"/>
    </source>
</evidence>
<proteinExistence type="predicted"/>
<keyword evidence="4" id="KW-1185">Reference proteome</keyword>
<name>A0A834IKW2_RHYFE</name>
<keyword evidence="2" id="KW-0472">Membrane</keyword>
<feature type="region of interest" description="Disordered" evidence="1">
    <location>
        <begin position="1"/>
        <end position="46"/>
    </location>
</feature>
<sequence>MKKLNMDQETGEMAQLQMSNTDPETGENETLSYSFNKETGEKENHKSRRLPIYSHKQNTFKINRPLVRISSAVRRKNMKRNSDDISTNFTALVFLLPTVVFTPIFGFVILSFGVILHKWCHRQNAKLICKGEDSIYYQSPFHALYKEFCSKCIAEEECKKMCKIQRMRYNKRQEAMKESLRRVV</sequence>
<keyword evidence="2" id="KW-1133">Transmembrane helix</keyword>
<evidence type="ECO:0000256" key="2">
    <source>
        <dbReference type="SAM" id="Phobius"/>
    </source>
</evidence>
<dbReference type="Proteomes" id="UP000625711">
    <property type="component" value="Unassembled WGS sequence"/>
</dbReference>
<keyword evidence="2" id="KW-0812">Transmembrane</keyword>
<protein>
    <submittedName>
        <fullName evidence="3">Uncharacterized protein</fullName>
    </submittedName>
</protein>
<gene>
    <name evidence="3" type="ORF">GWI33_001985</name>
</gene>